<evidence type="ECO:0000259" key="1">
    <source>
        <dbReference type="Pfam" id="PF13185"/>
    </source>
</evidence>
<dbReference type="Pfam" id="PF13185">
    <property type="entry name" value="GAF_2"/>
    <property type="match status" value="1"/>
</dbReference>
<proteinExistence type="predicted"/>
<dbReference type="EMBL" id="SDWS01000014">
    <property type="protein sequence ID" value="RYB88450.1"/>
    <property type="molecule type" value="Genomic_DNA"/>
</dbReference>
<dbReference type="Gene3D" id="3.30.450.40">
    <property type="match status" value="1"/>
</dbReference>
<reference evidence="2 3" key="1">
    <citation type="submission" date="2019-01" db="EMBL/GenBank/DDBJ databases">
        <title>Novel species of Nocardioides.</title>
        <authorList>
            <person name="Liu Q."/>
            <person name="Xin Y.-H."/>
        </authorList>
    </citation>
    <scope>NUCLEOTIDE SEQUENCE [LARGE SCALE GENOMIC DNA]</scope>
    <source>
        <strain evidence="2 3">HLT3-15</strain>
    </source>
</reference>
<dbReference type="OrthoDB" id="4824831at2"/>
<comment type="caution">
    <text evidence="2">The sequence shown here is derived from an EMBL/GenBank/DDBJ whole genome shotgun (WGS) entry which is preliminary data.</text>
</comment>
<evidence type="ECO:0000313" key="2">
    <source>
        <dbReference type="EMBL" id="RYB88450.1"/>
    </source>
</evidence>
<gene>
    <name evidence="2" type="ORF">EUA06_20840</name>
</gene>
<accession>A0A4Q2RIC1</accession>
<dbReference type="Proteomes" id="UP000291838">
    <property type="component" value="Unassembled WGS sequence"/>
</dbReference>
<dbReference type="InterPro" id="IPR003018">
    <property type="entry name" value="GAF"/>
</dbReference>
<keyword evidence="3" id="KW-1185">Reference proteome</keyword>
<dbReference type="SUPFAM" id="SSF55781">
    <property type="entry name" value="GAF domain-like"/>
    <property type="match status" value="1"/>
</dbReference>
<evidence type="ECO:0000313" key="3">
    <source>
        <dbReference type="Proteomes" id="UP000291838"/>
    </source>
</evidence>
<feature type="domain" description="GAF" evidence="1">
    <location>
        <begin position="36"/>
        <end position="164"/>
    </location>
</feature>
<protein>
    <submittedName>
        <fullName evidence="2">GAF domain-containing protein</fullName>
    </submittedName>
</protein>
<dbReference type="AlphaFoldDB" id="A0A4Q2RIC1"/>
<name>A0A4Q2RIC1_9ACTN</name>
<dbReference type="InterPro" id="IPR029016">
    <property type="entry name" value="GAF-like_dom_sf"/>
</dbReference>
<sequence length="245" mass="25567">MDVGPEGYAEHMEPIPQTLQAFSELDAVLDDQALLTLLRTTADRAHEVVPGLVGVSVASRDQGVTFTLVATAEEIAVLDAVQYVASGPCVDAMDLGHGITTSAGGLLDEDRWSDFARASAAAGIHSTLTLPVLDGDEVVGTVNFYGRSKDTFLHHHDTLADIFGASAPGAVADADMSFATRDVAEQAPELLRQSALVATATGILAAQRGTSVADARTHLESAARRAGITVELLAAVVVKLHRDGE</sequence>
<organism evidence="2 3">
    <name type="scientific">Nocardioides glacieisoli</name>
    <dbReference type="NCBI Taxonomy" id="1168730"/>
    <lineage>
        <taxon>Bacteria</taxon>
        <taxon>Bacillati</taxon>
        <taxon>Actinomycetota</taxon>
        <taxon>Actinomycetes</taxon>
        <taxon>Propionibacteriales</taxon>
        <taxon>Nocardioidaceae</taxon>
        <taxon>Nocardioides</taxon>
    </lineage>
</organism>